<evidence type="ECO:0000256" key="5">
    <source>
        <dbReference type="ARBA" id="ARBA00023295"/>
    </source>
</evidence>
<dbReference type="PANTHER" id="PTHR31297:SF41">
    <property type="entry name" value="ENDOGLUCANASE, PUTATIVE (AFU_ORTHOLOGUE AFUA_5G01830)-RELATED"/>
    <property type="match status" value="1"/>
</dbReference>
<protein>
    <submittedName>
        <fullName evidence="10">Endoglucanase</fullName>
        <ecNumber evidence="10">3.2.1.4</ecNumber>
    </submittedName>
</protein>
<dbReference type="PROSITE" id="PS50853">
    <property type="entry name" value="FN3"/>
    <property type="match status" value="1"/>
</dbReference>
<evidence type="ECO:0000256" key="8">
    <source>
        <dbReference type="SAM" id="SignalP"/>
    </source>
</evidence>
<reference evidence="10 11" key="1">
    <citation type="submission" date="2023-07" db="EMBL/GenBank/DDBJ databases">
        <title>Sorghum-associated microbial communities from plants grown in Nebraska, USA.</title>
        <authorList>
            <person name="Schachtman D."/>
        </authorList>
    </citation>
    <scope>NUCLEOTIDE SEQUENCE [LARGE SCALE GENOMIC DNA]</scope>
    <source>
        <strain evidence="10 11">BE310</strain>
    </source>
</reference>
<dbReference type="InterPro" id="IPR003961">
    <property type="entry name" value="FN3_dom"/>
</dbReference>
<dbReference type="InterPro" id="IPR013783">
    <property type="entry name" value="Ig-like_fold"/>
</dbReference>
<keyword evidence="5 7" id="KW-0326">Glycosidase</keyword>
<evidence type="ECO:0000256" key="3">
    <source>
        <dbReference type="ARBA" id="ARBA00023001"/>
    </source>
</evidence>
<dbReference type="Proteomes" id="UP001180536">
    <property type="component" value="Unassembled WGS sequence"/>
</dbReference>
<sequence length="552" mass="59239">MRTLIPALLLAFGASAGTLAQAQSCGSGGGATVCLSASGSADSNQLSWTVSGNVSRLEVFRDTDSDPNGRSRIAVPGKSATSYADTSANAGTPYWYWVKFTTNGGSYNSGSASATRGTACTPTAVSPWISNNGSWTQTSSATVTAGNSAILGPQPINGGSWSWSGCGTSGSAREQLITPAASCTATATYTNACGAKTTQAFVITVPGSMRELTSIQLSQQMSPAWNLGNSLDAGGNETNWGNPLVNQQLLNAVKAAGFKTVRIPASWNQYADANGNISPTFMARVTEVVGYARNAGLYVVLNTHHEYDWLIPSYAAQASANARLAKLWTQIANNFKTYDDFLLFAGTNEVKFGQDYGPPTAEYQAVQNGFNQVFVDTVRATGGNNAKRHLVVQGFNTNIDSTYNGFIKPNDSATNRMFLEVHYYDPFHFALDSNSNIWQWGASATNPAVTETWANEAYVDAQFQKMKTRFVDAGLPVLMGEYGAILKSEYDPAGTYRTAWAKYVTKSAFQHGIVPVWWDNGYADNHQFGLFNRSTGAQYYPELIKAIVDNAK</sequence>
<feature type="signal peptide" evidence="8">
    <location>
        <begin position="1"/>
        <end position="22"/>
    </location>
</feature>
<dbReference type="Gene3D" id="2.60.40.10">
    <property type="entry name" value="Immunoglobulins"/>
    <property type="match status" value="1"/>
</dbReference>
<dbReference type="EC" id="3.2.1.4" evidence="10"/>
<organism evidence="10 11">
    <name type="scientific">Pelomonas aquatica</name>
    <dbReference type="NCBI Taxonomy" id="431058"/>
    <lineage>
        <taxon>Bacteria</taxon>
        <taxon>Pseudomonadati</taxon>
        <taxon>Pseudomonadota</taxon>
        <taxon>Betaproteobacteria</taxon>
        <taxon>Burkholderiales</taxon>
        <taxon>Sphaerotilaceae</taxon>
        <taxon>Roseateles</taxon>
    </lineage>
</organism>
<keyword evidence="11" id="KW-1185">Reference proteome</keyword>
<dbReference type="RefSeq" id="WP_310344034.1">
    <property type="nucleotide sequence ID" value="NZ_JAVDXQ010000002.1"/>
</dbReference>
<name>A0ABU1Z7L0_9BURK</name>
<dbReference type="PANTHER" id="PTHR31297">
    <property type="entry name" value="GLUCAN ENDO-1,6-BETA-GLUCOSIDASE B"/>
    <property type="match status" value="1"/>
</dbReference>
<evidence type="ECO:0000256" key="4">
    <source>
        <dbReference type="ARBA" id="ARBA00023277"/>
    </source>
</evidence>
<comment type="caution">
    <text evidence="10">The sequence shown here is derived from an EMBL/GenBank/DDBJ whole genome shotgun (WGS) entry which is preliminary data.</text>
</comment>
<keyword evidence="8" id="KW-0732">Signal</keyword>
<proteinExistence type="inferred from homology"/>
<keyword evidence="3" id="KW-0136">Cellulose degradation</keyword>
<evidence type="ECO:0000256" key="7">
    <source>
        <dbReference type="RuleBase" id="RU361153"/>
    </source>
</evidence>
<gene>
    <name evidence="10" type="ORF">J2X16_001945</name>
</gene>
<evidence type="ECO:0000259" key="9">
    <source>
        <dbReference type="PROSITE" id="PS50853"/>
    </source>
</evidence>
<dbReference type="EMBL" id="JAVDXQ010000002">
    <property type="protein sequence ID" value="MDR7296606.1"/>
    <property type="molecule type" value="Genomic_DNA"/>
</dbReference>
<dbReference type="InterPro" id="IPR001547">
    <property type="entry name" value="Glyco_hydro_5"/>
</dbReference>
<feature type="chain" id="PRO_5045685372" evidence="8">
    <location>
        <begin position="23"/>
        <end position="552"/>
    </location>
</feature>
<accession>A0ABU1Z7L0</accession>
<keyword evidence="6" id="KW-0624">Polysaccharide degradation</keyword>
<feature type="domain" description="Fibronectin type-III" evidence="9">
    <location>
        <begin position="29"/>
        <end position="124"/>
    </location>
</feature>
<evidence type="ECO:0000313" key="11">
    <source>
        <dbReference type="Proteomes" id="UP001180536"/>
    </source>
</evidence>
<dbReference type="Gene3D" id="3.20.20.80">
    <property type="entry name" value="Glycosidases"/>
    <property type="match status" value="1"/>
</dbReference>
<dbReference type="Pfam" id="PF00150">
    <property type="entry name" value="Cellulase"/>
    <property type="match status" value="1"/>
</dbReference>
<evidence type="ECO:0000256" key="2">
    <source>
        <dbReference type="ARBA" id="ARBA00022801"/>
    </source>
</evidence>
<dbReference type="InterPro" id="IPR050386">
    <property type="entry name" value="Glycosyl_hydrolase_5"/>
</dbReference>
<dbReference type="GO" id="GO:0008810">
    <property type="term" value="F:cellulase activity"/>
    <property type="evidence" value="ECO:0007669"/>
    <property type="project" value="UniProtKB-EC"/>
</dbReference>
<keyword evidence="2 7" id="KW-0378">Hydrolase</keyword>
<keyword evidence="4" id="KW-0119">Carbohydrate metabolism</keyword>
<comment type="similarity">
    <text evidence="1 7">Belongs to the glycosyl hydrolase 5 (cellulase A) family.</text>
</comment>
<dbReference type="InterPro" id="IPR017853">
    <property type="entry name" value="GH"/>
</dbReference>
<evidence type="ECO:0000256" key="6">
    <source>
        <dbReference type="ARBA" id="ARBA00023326"/>
    </source>
</evidence>
<evidence type="ECO:0000256" key="1">
    <source>
        <dbReference type="ARBA" id="ARBA00005641"/>
    </source>
</evidence>
<dbReference type="SUPFAM" id="SSF51445">
    <property type="entry name" value="(Trans)glycosidases"/>
    <property type="match status" value="1"/>
</dbReference>
<evidence type="ECO:0000313" key="10">
    <source>
        <dbReference type="EMBL" id="MDR7296606.1"/>
    </source>
</evidence>